<dbReference type="Proteomes" id="UP000600101">
    <property type="component" value="Unassembled WGS sequence"/>
</dbReference>
<evidence type="ECO:0000313" key="2">
    <source>
        <dbReference type="EMBL" id="MBC4017538.1"/>
    </source>
</evidence>
<dbReference type="RefSeq" id="WP_186772297.1">
    <property type="nucleotide sequence ID" value="NZ_JACOMF010000030.1"/>
</dbReference>
<organism evidence="2 3">
    <name type="scientific">Siccirubricoccus deserti</name>
    <dbReference type="NCBI Taxonomy" id="2013562"/>
    <lineage>
        <taxon>Bacteria</taxon>
        <taxon>Pseudomonadati</taxon>
        <taxon>Pseudomonadota</taxon>
        <taxon>Alphaproteobacteria</taxon>
        <taxon>Acetobacterales</taxon>
        <taxon>Roseomonadaceae</taxon>
        <taxon>Siccirubricoccus</taxon>
    </lineage>
</organism>
<accession>A0A9X0R337</accession>
<dbReference type="AlphaFoldDB" id="A0A9X0R337"/>
<dbReference type="InterPro" id="IPR049625">
    <property type="entry name" value="Glyco_transf_61_cat"/>
</dbReference>
<gene>
    <name evidence="2" type="ORF">H7965_19705</name>
</gene>
<name>A0A9X0R337_9PROT</name>
<reference evidence="2" key="1">
    <citation type="submission" date="2020-08" db="EMBL/GenBank/DDBJ databases">
        <authorList>
            <person name="Hu Y."/>
            <person name="Nguyen S.V."/>
            <person name="Li F."/>
            <person name="Fanning S."/>
        </authorList>
    </citation>
    <scope>NUCLEOTIDE SEQUENCE</scope>
    <source>
        <strain evidence="2">SYSU D8009</strain>
    </source>
</reference>
<protein>
    <submittedName>
        <fullName evidence="2">Glycosyltransferase family 61 protein</fullName>
    </submittedName>
</protein>
<comment type="caution">
    <text evidence="2">The sequence shown here is derived from an EMBL/GenBank/DDBJ whole genome shotgun (WGS) entry which is preliminary data.</text>
</comment>
<proteinExistence type="predicted"/>
<dbReference type="EMBL" id="JACOMF010000030">
    <property type="protein sequence ID" value="MBC4017538.1"/>
    <property type="molecule type" value="Genomic_DNA"/>
</dbReference>
<feature type="domain" description="Glycosyltransferase 61 catalytic" evidence="1">
    <location>
        <begin position="144"/>
        <end position="326"/>
    </location>
</feature>
<keyword evidence="3" id="KW-1185">Reference proteome</keyword>
<dbReference type="Pfam" id="PF04577">
    <property type="entry name" value="Glyco_transf_61"/>
    <property type="match status" value="1"/>
</dbReference>
<sequence length="387" mass="43092">MGHIHPGTLPVQLVTANDSIIADDKILLHPAGDVMVKPILGHVSNAKNSNIRRVDREIFSKFDPIQMCIVKNVILHNEKIVIKDGRFIVDNFISTANDLVAISGLADRLRTAASRFAGKPDEADFTVADDECVLLANNFGSGTWGHWLAQILPKCLIFVKAVPNGKVALPRSYFGSGRFRNFGQAAFALGLRPEQVIQIDREKNYLIKNAVFINAIHRGPILHPAALEVFDAPDKEYKSISCSEENENKCSLNRIYIDRPEQYGRGMVNADSIRNLIHSNGFTLKKLAEEDFISQVAHWRRGGVFCGVLGSDFTNILFGSKGSSVISITPHWFGDSFFFGLCAMRGLVWNELFCGDIVKEAKARHRSDFKVDEKQLDHFLSVVLRGL</sequence>
<evidence type="ECO:0000259" key="1">
    <source>
        <dbReference type="Pfam" id="PF04577"/>
    </source>
</evidence>
<evidence type="ECO:0000313" key="3">
    <source>
        <dbReference type="Proteomes" id="UP000600101"/>
    </source>
</evidence>
<dbReference type="GO" id="GO:0016757">
    <property type="term" value="F:glycosyltransferase activity"/>
    <property type="evidence" value="ECO:0007669"/>
    <property type="project" value="InterPro"/>
</dbReference>